<reference evidence="2" key="1">
    <citation type="submission" date="2022-11" db="UniProtKB">
        <authorList>
            <consortium name="WormBaseParasite"/>
        </authorList>
    </citation>
    <scope>IDENTIFICATION</scope>
</reference>
<dbReference type="Proteomes" id="UP000887578">
    <property type="component" value="Unplaced"/>
</dbReference>
<accession>A0A914QSG0</accession>
<dbReference type="Gene3D" id="1.20.1050.10">
    <property type="match status" value="1"/>
</dbReference>
<protein>
    <submittedName>
        <fullName evidence="2">Uncharacterized protein</fullName>
    </submittedName>
</protein>
<dbReference type="SUPFAM" id="SSF52833">
    <property type="entry name" value="Thioredoxin-like"/>
    <property type="match status" value="1"/>
</dbReference>
<proteinExistence type="predicted"/>
<organism evidence="1 2">
    <name type="scientific">Panagrolaimus davidi</name>
    <dbReference type="NCBI Taxonomy" id="227884"/>
    <lineage>
        <taxon>Eukaryota</taxon>
        <taxon>Metazoa</taxon>
        <taxon>Ecdysozoa</taxon>
        <taxon>Nematoda</taxon>
        <taxon>Chromadorea</taxon>
        <taxon>Rhabditida</taxon>
        <taxon>Tylenchina</taxon>
        <taxon>Panagrolaimomorpha</taxon>
        <taxon>Panagrolaimoidea</taxon>
        <taxon>Panagrolaimidae</taxon>
        <taxon>Panagrolaimus</taxon>
    </lineage>
</organism>
<dbReference type="Gene3D" id="3.40.30.10">
    <property type="entry name" value="Glutaredoxin"/>
    <property type="match status" value="2"/>
</dbReference>
<evidence type="ECO:0000313" key="2">
    <source>
        <dbReference type="WBParaSite" id="PDA_v2.g4569.t1"/>
    </source>
</evidence>
<dbReference type="WBParaSite" id="PDA_v2.g4569.t1">
    <property type="protein sequence ID" value="PDA_v2.g4569.t1"/>
    <property type="gene ID" value="PDA_v2.g4569"/>
</dbReference>
<evidence type="ECO:0000313" key="1">
    <source>
        <dbReference type="Proteomes" id="UP000887578"/>
    </source>
</evidence>
<keyword evidence="1" id="KW-1185">Reference proteome</keyword>
<dbReference type="AlphaFoldDB" id="A0A914QSG0"/>
<dbReference type="InterPro" id="IPR036249">
    <property type="entry name" value="Thioredoxin-like_sf"/>
</dbReference>
<sequence>MDHYELKYFGYNGKAGGIRLFLDYLGIKYDDKYYTVGEKVKYSNFELAKVFAVYRYIGAKYNAIPETAEEQAICDAFGEYIMYTYYKLIYEMIKEKIDKKAV</sequence>
<name>A0A914QSG0_9BILA</name>